<dbReference type="Gene3D" id="3.40.50.300">
    <property type="entry name" value="P-loop containing nucleotide triphosphate hydrolases"/>
    <property type="match status" value="1"/>
</dbReference>
<dbReference type="InterPro" id="IPR050678">
    <property type="entry name" value="DNA_Partitioning_ATPase"/>
</dbReference>
<proteinExistence type="predicted"/>
<dbReference type="Pfam" id="PF13614">
    <property type="entry name" value="AAA_31"/>
    <property type="match status" value="1"/>
</dbReference>
<sequence length="343" mass="37649">MTKANERPRQSSVSSDLKLPPKPKIESASDVLKRIFADNDGNSSVGAEIANLSSRYAALQNIKFPKPKQTRLIAVANQKGGVGKTTTTVNLSCALAEYGAQVLVIDMDPQGNASTGLGIERTPDRPTTYDVIEGRVSIQDAKQTSSHFKHLDVVPASIDLSGAELEVANLPERNHLLKAALEEFLSNSSKRYDYVIIDCPPSLGLLVLNAMCAVNEVLIPVQAEYYALEGLQQLLHTIELVQENYNPALIVSTMIITMFDRRTLLSREVYDEVKEHYPQIVLKTTIPRSVKISEAPSFAQSVISYDPRGAGSVAYSEAALEIAERSREVINTIAKKYSDRESE</sequence>
<reference evidence="3 4" key="1">
    <citation type="journal article" date="2023" name="Microbiol. Spectr.">
        <title>Symbiosis of Carpenter Bees with Uncharacterized Lactic Acid Bacteria Showing NAD Auxotrophy.</title>
        <authorList>
            <person name="Kawasaki S."/>
            <person name="Ozawa K."/>
            <person name="Mori T."/>
            <person name="Yamamoto A."/>
            <person name="Ito M."/>
            <person name="Ohkuma M."/>
            <person name="Sakamoto M."/>
            <person name="Matsutani M."/>
        </authorList>
    </citation>
    <scope>NUCLEOTIDE SEQUENCE [LARGE SCALE GENOMIC DNA]</scope>
    <source>
        <strain evidence="3 4">KimH</strain>
    </source>
</reference>
<evidence type="ECO:0000313" key="4">
    <source>
        <dbReference type="Proteomes" id="UP001321748"/>
    </source>
</evidence>
<accession>A0ABM8BES2</accession>
<dbReference type="Proteomes" id="UP001321748">
    <property type="component" value="Chromosome"/>
</dbReference>
<dbReference type="EMBL" id="AP026800">
    <property type="protein sequence ID" value="BDR55433.1"/>
    <property type="molecule type" value="Genomic_DNA"/>
</dbReference>
<gene>
    <name evidence="3" type="primary">parA_2</name>
    <name evidence="3" type="ORF">KIMH_15440</name>
</gene>
<evidence type="ECO:0000259" key="2">
    <source>
        <dbReference type="Pfam" id="PF13614"/>
    </source>
</evidence>
<dbReference type="PANTHER" id="PTHR13696">
    <property type="entry name" value="P-LOOP CONTAINING NUCLEOSIDE TRIPHOSPHATE HYDROLASE"/>
    <property type="match status" value="1"/>
</dbReference>
<evidence type="ECO:0000256" key="1">
    <source>
        <dbReference type="SAM" id="MobiDB-lite"/>
    </source>
</evidence>
<evidence type="ECO:0000313" key="3">
    <source>
        <dbReference type="EMBL" id="BDR55433.1"/>
    </source>
</evidence>
<dbReference type="CDD" id="cd02042">
    <property type="entry name" value="ParAB_family"/>
    <property type="match status" value="1"/>
</dbReference>
<organism evidence="3 4">
    <name type="scientific">Bombiscardovia apis</name>
    <dbReference type="NCBI Taxonomy" id="2932182"/>
    <lineage>
        <taxon>Bacteria</taxon>
        <taxon>Bacillati</taxon>
        <taxon>Actinomycetota</taxon>
        <taxon>Actinomycetes</taxon>
        <taxon>Bifidobacteriales</taxon>
        <taxon>Bifidobacteriaceae</taxon>
        <taxon>Bombiscardovia</taxon>
    </lineage>
</organism>
<dbReference type="InterPro" id="IPR025669">
    <property type="entry name" value="AAA_dom"/>
</dbReference>
<feature type="region of interest" description="Disordered" evidence="1">
    <location>
        <begin position="1"/>
        <end position="25"/>
    </location>
</feature>
<dbReference type="SUPFAM" id="SSF52540">
    <property type="entry name" value="P-loop containing nucleoside triphosphate hydrolases"/>
    <property type="match status" value="1"/>
</dbReference>
<protein>
    <submittedName>
        <fullName evidence="3">Chromosome partitioning protein ParA</fullName>
    </submittedName>
</protein>
<dbReference type="InterPro" id="IPR027417">
    <property type="entry name" value="P-loop_NTPase"/>
</dbReference>
<feature type="domain" description="AAA" evidence="2">
    <location>
        <begin position="71"/>
        <end position="249"/>
    </location>
</feature>
<keyword evidence="4" id="KW-1185">Reference proteome</keyword>
<name>A0ABM8BES2_9BIFI</name>
<dbReference type="PANTHER" id="PTHR13696:SF52">
    <property type="entry name" value="PARA FAMILY PROTEIN CT_582"/>
    <property type="match status" value="1"/>
</dbReference>